<evidence type="ECO:0000313" key="5">
    <source>
        <dbReference type="EMBL" id="MBB6486021.1"/>
    </source>
</evidence>
<evidence type="ECO:0000256" key="2">
    <source>
        <dbReference type="ARBA" id="ARBA00023125"/>
    </source>
</evidence>
<evidence type="ECO:0000313" key="6">
    <source>
        <dbReference type="Proteomes" id="UP000565576"/>
    </source>
</evidence>
<dbReference type="GO" id="GO:0003677">
    <property type="term" value="F:DNA binding"/>
    <property type="evidence" value="ECO:0007669"/>
    <property type="project" value="UniProtKB-KW"/>
</dbReference>
<dbReference type="PANTHER" id="PTHR43537">
    <property type="entry name" value="TRANSCRIPTIONAL REGULATOR, GNTR FAMILY"/>
    <property type="match status" value="1"/>
</dbReference>
<dbReference type="PANTHER" id="PTHR43537:SF45">
    <property type="entry name" value="GNTR FAMILY REGULATORY PROTEIN"/>
    <property type="match status" value="1"/>
</dbReference>
<dbReference type="AlphaFoldDB" id="A0A7X0MD31"/>
<dbReference type="RefSeq" id="WP_184705574.1">
    <property type="nucleotide sequence ID" value="NZ_JACHBG010000006.1"/>
</dbReference>
<reference evidence="5 6" key="1">
    <citation type="submission" date="2020-08" db="EMBL/GenBank/DDBJ databases">
        <title>Genomic Encyclopedia of Type Strains, Phase IV (KMG-V): Genome sequencing to study the core and pangenomes of soil and plant-associated prokaryotes.</title>
        <authorList>
            <person name="Whitman W."/>
        </authorList>
    </citation>
    <scope>NUCLEOTIDE SEQUENCE [LARGE SCALE GENOMIC DNA]</scope>
    <source>
        <strain evidence="5 6">SEMIA 4060</strain>
    </source>
</reference>
<dbReference type="InterPro" id="IPR036390">
    <property type="entry name" value="WH_DNA-bd_sf"/>
</dbReference>
<dbReference type="Gene3D" id="1.20.120.530">
    <property type="entry name" value="GntR ligand-binding domain-like"/>
    <property type="match status" value="1"/>
</dbReference>
<evidence type="ECO:0000256" key="1">
    <source>
        <dbReference type="ARBA" id="ARBA00023015"/>
    </source>
</evidence>
<dbReference type="Pfam" id="PF07729">
    <property type="entry name" value="FCD"/>
    <property type="match status" value="1"/>
</dbReference>
<dbReference type="InterPro" id="IPR011711">
    <property type="entry name" value="GntR_C"/>
</dbReference>
<dbReference type="Gene3D" id="1.10.10.10">
    <property type="entry name" value="Winged helix-like DNA-binding domain superfamily/Winged helix DNA-binding domain"/>
    <property type="match status" value="1"/>
</dbReference>
<organism evidence="5 6">
    <name type="scientific">Rhizobium lusitanum</name>
    <dbReference type="NCBI Taxonomy" id="293958"/>
    <lineage>
        <taxon>Bacteria</taxon>
        <taxon>Pseudomonadati</taxon>
        <taxon>Pseudomonadota</taxon>
        <taxon>Alphaproteobacteria</taxon>
        <taxon>Hyphomicrobiales</taxon>
        <taxon>Rhizobiaceae</taxon>
        <taxon>Rhizobium/Agrobacterium group</taxon>
        <taxon>Rhizobium</taxon>
    </lineage>
</organism>
<name>A0A7X0MD31_9HYPH</name>
<dbReference type="PROSITE" id="PS50949">
    <property type="entry name" value="HTH_GNTR"/>
    <property type="match status" value="1"/>
</dbReference>
<feature type="domain" description="HTH gntR-type" evidence="4">
    <location>
        <begin position="9"/>
        <end position="76"/>
    </location>
</feature>
<sequence>MTKTEKQTRSLSEEAYDRLEGMIVSTELQPGARYTIQQLQQQSGLGRTPVHDAVKRLSANQLIYVSPRSGLRIAPVNLAQERTLLPLRTEMEVIGCGLASERATPQDHKILRTFITDLEASKSELSLERFNFTDRLLNKAILTASGEPLLANTLIPLQTLYRRTGWIFHTYLGPGASMATMIESHISLLRLIVSGDRANTEKFVREMMQDLSSMLLQVRQSIDPATLDVSLADMTVRTGIAGPIN</sequence>
<dbReference type="EMBL" id="JACHBG010000006">
    <property type="protein sequence ID" value="MBB6486021.1"/>
    <property type="molecule type" value="Genomic_DNA"/>
</dbReference>
<dbReference type="InterPro" id="IPR008920">
    <property type="entry name" value="TF_FadR/GntR_C"/>
</dbReference>
<evidence type="ECO:0000256" key="3">
    <source>
        <dbReference type="ARBA" id="ARBA00023163"/>
    </source>
</evidence>
<dbReference type="SUPFAM" id="SSF46785">
    <property type="entry name" value="Winged helix' DNA-binding domain"/>
    <property type="match status" value="1"/>
</dbReference>
<keyword evidence="3" id="KW-0804">Transcription</keyword>
<evidence type="ECO:0000259" key="4">
    <source>
        <dbReference type="PROSITE" id="PS50949"/>
    </source>
</evidence>
<dbReference type="GO" id="GO:0003700">
    <property type="term" value="F:DNA-binding transcription factor activity"/>
    <property type="evidence" value="ECO:0007669"/>
    <property type="project" value="InterPro"/>
</dbReference>
<dbReference type="InterPro" id="IPR000524">
    <property type="entry name" value="Tscrpt_reg_HTH_GntR"/>
</dbReference>
<dbReference type="Pfam" id="PF00392">
    <property type="entry name" value="GntR"/>
    <property type="match status" value="1"/>
</dbReference>
<keyword evidence="2 5" id="KW-0238">DNA-binding</keyword>
<dbReference type="SUPFAM" id="SSF48008">
    <property type="entry name" value="GntR ligand-binding domain-like"/>
    <property type="match status" value="1"/>
</dbReference>
<dbReference type="Proteomes" id="UP000565576">
    <property type="component" value="Unassembled WGS sequence"/>
</dbReference>
<comment type="caution">
    <text evidence="5">The sequence shown here is derived from an EMBL/GenBank/DDBJ whole genome shotgun (WGS) entry which is preliminary data.</text>
</comment>
<keyword evidence="1" id="KW-0805">Transcription regulation</keyword>
<dbReference type="InterPro" id="IPR036388">
    <property type="entry name" value="WH-like_DNA-bd_sf"/>
</dbReference>
<accession>A0A7X0MD31</accession>
<proteinExistence type="predicted"/>
<dbReference type="SMART" id="SM00345">
    <property type="entry name" value="HTH_GNTR"/>
    <property type="match status" value="1"/>
</dbReference>
<gene>
    <name evidence="5" type="ORF">GGD46_003315</name>
</gene>
<protein>
    <submittedName>
        <fullName evidence="5">DNA-binding GntR family transcriptional regulator</fullName>
    </submittedName>
</protein>